<comment type="caution">
    <text evidence="5">The sequence shown here is derived from an EMBL/GenBank/DDBJ whole genome shotgun (WGS) entry which is preliminary data.</text>
</comment>
<sequence>MATNSGLMRAGSQSSTGSVGAMAGMQQRRYSRYSKQQERPFPKGDITVELQRLAQELLREAAHRYEGFNAQNLEIIAVSFEHKTFLESSNSKDYFSKIKNKLTEWHYQDTANPPPAPLKLDAKSSPGAGKKGSDSSSGPVKVSNQRPPSRDKAKQPQSVLNSAFKSGGSPNMPNATQPAGGSPNFAFAGTPNSPGGSNNQPTTPPFAPFSPTINPTGEFVGLTHPTLLDSLDLNDPNIRLQWINALRDSIVTEMKEAIFAEVYASLGGSAGAAGLPALMNSPTRTGPIDFGLMEVDHHQQAQAAAAAHHHHHQQQQQQQHHHHGQSSGGQTNGGTNGAYGLDNQSWYTSYNPHATSTVGNPSAGNGLFQQLGADAQSFNAHMVGNWYNHQ</sequence>
<dbReference type="InterPro" id="IPR036529">
    <property type="entry name" value="KIX_dom_sf"/>
</dbReference>
<evidence type="ECO:0000256" key="2">
    <source>
        <dbReference type="ARBA" id="ARBA00023242"/>
    </source>
</evidence>
<feature type="domain" description="Mediator complex subunit 15 KIX" evidence="4">
    <location>
        <begin position="65"/>
        <end position="108"/>
    </location>
</feature>
<feature type="region of interest" description="Disordered" evidence="3">
    <location>
        <begin position="299"/>
        <end position="338"/>
    </location>
</feature>
<evidence type="ECO:0000256" key="3">
    <source>
        <dbReference type="SAM" id="MobiDB-lite"/>
    </source>
</evidence>
<name>A0AAD6NHB2_DREDA</name>
<dbReference type="Pfam" id="PF16987">
    <property type="entry name" value="KIX_2"/>
    <property type="match status" value="1"/>
</dbReference>
<dbReference type="Proteomes" id="UP001221413">
    <property type="component" value="Unassembled WGS sequence"/>
</dbReference>
<keyword evidence="6" id="KW-1185">Reference proteome</keyword>
<feature type="region of interest" description="Disordered" evidence="3">
    <location>
        <begin position="107"/>
        <end position="206"/>
    </location>
</feature>
<evidence type="ECO:0000259" key="4">
    <source>
        <dbReference type="Pfam" id="PF16987"/>
    </source>
</evidence>
<feature type="compositionally biased region" description="Polar residues" evidence="3">
    <location>
        <begin position="155"/>
        <end position="179"/>
    </location>
</feature>
<evidence type="ECO:0000256" key="1">
    <source>
        <dbReference type="ARBA" id="ARBA00004123"/>
    </source>
</evidence>
<dbReference type="AlphaFoldDB" id="A0AAD6NHB2"/>
<dbReference type="Gene3D" id="1.10.246.20">
    <property type="entry name" value="Coactivator CBP, KIX domain"/>
    <property type="match status" value="1"/>
</dbReference>
<feature type="region of interest" description="Disordered" evidence="3">
    <location>
        <begin position="1"/>
        <end position="39"/>
    </location>
</feature>
<protein>
    <recommendedName>
        <fullName evidence="4">Mediator complex subunit 15 KIX domain-containing protein</fullName>
    </recommendedName>
</protein>
<feature type="compositionally biased region" description="Polar residues" evidence="3">
    <location>
        <begin position="190"/>
        <end position="200"/>
    </location>
</feature>
<dbReference type="GO" id="GO:0005634">
    <property type="term" value="C:nucleus"/>
    <property type="evidence" value="ECO:0007669"/>
    <property type="project" value="UniProtKB-SubCell"/>
</dbReference>
<gene>
    <name evidence="5" type="ORF">Dda_5193</name>
</gene>
<keyword evidence="2" id="KW-0539">Nucleus</keyword>
<evidence type="ECO:0000313" key="6">
    <source>
        <dbReference type="Proteomes" id="UP001221413"/>
    </source>
</evidence>
<dbReference type="GO" id="GO:0006355">
    <property type="term" value="P:regulation of DNA-templated transcription"/>
    <property type="evidence" value="ECO:0007669"/>
    <property type="project" value="InterPro"/>
</dbReference>
<dbReference type="EMBL" id="JAQGDS010000006">
    <property type="protein sequence ID" value="KAJ6259556.1"/>
    <property type="molecule type" value="Genomic_DNA"/>
</dbReference>
<comment type="subcellular location">
    <subcellularLocation>
        <location evidence="1">Nucleus</location>
    </subcellularLocation>
</comment>
<accession>A0AAD6NHB2</accession>
<proteinExistence type="predicted"/>
<dbReference type="GO" id="GO:0003712">
    <property type="term" value="F:transcription coregulator activity"/>
    <property type="evidence" value="ECO:0007669"/>
    <property type="project" value="InterPro"/>
</dbReference>
<organism evidence="5 6">
    <name type="scientific">Drechslerella dactyloides</name>
    <name type="common">Nematode-trapping fungus</name>
    <name type="synonym">Arthrobotrys dactyloides</name>
    <dbReference type="NCBI Taxonomy" id="74499"/>
    <lineage>
        <taxon>Eukaryota</taxon>
        <taxon>Fungi</taxon>
        <taxon>Dikarya</taxon>
        <taxon>Ascomycota</taxon>
        <taxon>Pezizomycotina</taxon>
        <taxon>Orbiliomycetes</taxon>
        <taxon>Orbiliales</taxon>
        <taxon>Orbiliaceae</taxon>
        <taxon>Drechslerella</taxon>
    </lineage>
</organism>
<feature type="compositionally biased region" description="Low complexity" evidence="3">
    <location>
        <begin position="123"/>
        <end position="143"/>
    </location>
</feature>
<feature type="compositionally biased region" description="Basic residues" evidence="3">
    <location>
        <begin position="307"/>
        <end position="324"/>
    </location>
</feature>
<dbReference type="InterPro" id="IPR036546">
    <property type="entry name" value="MED15_KIX"/>
</dbReference>
<reference evidence="5" key="1">
    <citation type="submission" date="2023-01" db="EMBL/GenBank/DDBJ databases">
        <title>The chitinases involved in constricting ring structure development in the nematode-trapping fungus Drechslerella dactyloides.</title>
        <authorList>
            <person name="Wang R."/>
            <person name="Zhang L."/>
            <person name="Tang P."/>
            <person name="Li S."/>
            <person name="Liang L."/>
        </authorList>
    </citation>
    <scope>NUCLEOTIDE SEQUENCE</scope>
    <source>
        <strain evidence="5">YMF1.00031</strain>
    </source>
</reference>
<feature type="compositionally biased region" description="Polar residues" evidence="3">
    <location>
        <begin position="1"/>
        <end position="18"/>
    </location>
</feature>
<evidence type="ECO:0000313" key="5">
    <source>
        <dbReference type="EMBL" id="KAJ6259556.1"/>
    </source>
</evidence>
<feature type="compositionally biased region" description="Gly residues" evidence="3">
    <location>
        <begin position="326"/>
        <end position="337"/>
    </location>
</feature>